<proteinExistence type="predicted"/>
<dbReference type="Gene3D" id="2.150.10.10">
    <property type="entry name" value="Serralysin-like metalloprotease, C-terminal"/>
    <property type="match status" value="3"/>
</dbReference>
<gene>
    <name evidence="4" type="ORF">WKW82_15190</name>
</gene>
<evidence type="ECO:0000256" key="2">
    <source>
        <dbReference type="ARBA" id="ARBA00022525"/>
    </source>
</evidence>
<dbReference type="PANTHER" id="PTHR38340">
    <property type="entry name" value="S-LAYER PROTEIN"/>
    <property type="match status" value="1"/>
</dbReference>
<comment type="subcellular location">
    <subcellularLocation>
        <location evidence="1">Secreted</location>
    </subcellularLocation>
</comment>
<dbReference type="Gene3D" id="2.60.40.2810">
    <property type="match status" value="4"/>
</dbReference>
<dbReference type="NCBIfam" id="NF012211">
    <property type="entry name" value="tand_rpt_95"/>
    <property type="match status" value="14"/>
</dbReference>
<evidence type="ECO:0000313" key="4">
    <source>
        <dbReference type="EMBL" id="MEJ8848002.1"/>
    </source>
</evidence>
<dbReference type="InterPro" id="IPR030916">
    <property type="entry name" value="ELWxxDGT_rpt"/>
</dbReference>
<protein>
    <submittedName>
        <fullName evidence="4">Cadherin-like domain-containing protein</fullName>
    </submittedName>
</protein>
<dbReference type="Pfam" id="PF00353">
    <property type="entry name" value="HemolysinCabind"/>
    <property type="match status" value="5"/>
</dbReference>
<evidence type="ECO:0000256" key="1">
    <source>
        <dbReference type="ARBA" id="ARBA00004613"/>
    </source>
</evidence>
<dbReference type="SUPFAM" id="SSF50998">
    <property type="entry name" value="Quinoprotein alcohol dehydrogenase-like"/>
    <property type="match status" value="1"/>
</dbReference>
<dbReference type="PRINTS" id="PR00313">
    <property type="entry name" value="CABNDNGRPT"/>
</dbReference>
<dbReference type="EMBL" id="JBBKZT010000006">
    <property type="protein sequence ID" value="MEJ8848002.1"/>
    <property type="molecule type" value="Genomic_DNA"/>
</dbReference>
<evidence type="ECO:0000313" key="5">
    <source>
        <dbReference type="Proteomes" id="UP001385892"/>
    </source>
</evidence>
<dbReference type="InterPro" id="IPR025592">
    <property type="entry name" value="DUF4347"/>
</dbReference>
<sequence>MSQSQRIAFVDVSVPDYQALIASLDAGVEVVLIQPDHDGWTQIAEALAERGGGFDAIDVFSHGAPGAVYLGSGVLTASTFGAYVPALAALGQQLAAGADILLYGCGVADGTAGQALIAQIALATGADVAASTDATGAAALGGDWVLEAAVGDVNTLAHDGVGYAGQLAAPKVVKIFLADDGYHGFEPWISDGTAAGTRMLKDIAPGAFSGAQQLIATLPNGKVIFQAGDNAQGTNLNLWITDGTEAGTVLLKDIWSNTATHPTYFGTLGDGRVLMTAYSASGLELWVTDGTTPGTTLVKDIFPNGAGSSPLYVGKLGDGRVVFGATASGQSQQLWITDGTNAGTALLKDGFANSTTGAQFEAVGPMGDGRILFRGAATGTANELWITDGTTAGTVMLGDIYPGATGSSPNYLAALPNGKVLFSAITTGAERELWITDGTPTGTTLLKDINPGTNSSNPAHIATLSNGRVLLAATTASNGYELWTTDGTAAGTVLLKDINPGTASSFPSPLSMGTLADGRVLLSANNGTTGAELWVTDGTAAGTVLLKDIDPGTGSSNPIGLIALGDGRVLFIASTAATGAELWITDGTTAGTVLVKDIYSGTVSGANNQATLLADGRALFWAQDATHGYEPWVTDGTPAGTMLVKDIATATLQSSPSSPFALADGRVMFSATTNTLGQELWISDGSAAGTLLVKDIAPGMAGSSAAPIAQLGNGRVLLTAADPASGQELWVTDGTAAGTTQLADIFSGSGGSNIVLLKVLASGKALFYASSATLGREIWVSDGTAAGTSVLKDINPGSASSAATSAIVGTLGDGRVLFNADNGTVGQELWITDGTSAGTVLLKDLTPGAPSSTPTLGYTFGNGKVIFSAVPVAGAPQLWSSDGTSAGTTVIASVAASLDSTFSKLTLPDGRLLFAGQTTTNGLELWITNGTSAGTSLVKDINVGSGSSSPIGLATLPDGRILLRAVQSGNDSELWVTDGTAAGTQLVKDINTGSASSALAYFGTLPSGRVLLVATTATQGRELWVTDGTTSGTTLVKDSFAGADSFNPSSPMAQLADGRFLFAAIGSFTSGTELWVTDGTAAGTVMLKDIYPNGYSNPTLVRVLGDGRVLFAATDYDAGRELWITDGTESGTVRVTDINTATQSMGGPVGPFYIPYAPTLDLTLPTYAPSTTPVSLAPIAEDSGIRLITQAQLLANASDADGDSLVASNLAIASGSGTLVNNGNGTWNYTPAPNDNTAVSFSYTVSDGGLSTAGSATLDITPVNDPPRANADTVSTNEDQALTINASQLLANDTDDETGGPLTIASVGDAYGGTVVLDANGSITFTPTPNLSGSSAGFSYTITDGLSTSAVPGQVEVLVNPVNDAPTASTVTLPAMSEDGGPRLITPAELLVNAADADFDPLNVASVTSGVGGTVVLGAGGQVTFTPDPDFFGTASFQYVVTDGLASSAPALAQFDVIAQNDAPVAVADTLAATENQPVTYTAAQLLGNDTDIDSTTLSIASVTSGTGGTVVLNGNGTVTFTPTANYNGAASFTYTATDGTTASNAANVTVNVGAVNDAPTTTPVTLAAIAEDSGARLITQAQLLADASDLDGDSLVATNLSIATGSGALVSNSNGTWSYTPALNDDTAVSFSYTVSDGSLSVAGSATLDITPVNDAPLAVPDALSATENQPVTYTAAQLLGNDTDIDNTTLSIASVTSGAGGTAVLNANGTVTFTPTANYNGAASFSYTATDGTATSNAANVTVNVGAVNDAPTTTPVTLASIAEDSGARLITQAQLLANATDIDGDSLVATNLTIATGNGALVNNGNGTWSYTPALNDDTAVSFSYTVGDGSLTAAGSATLDITPVNDAPVANDDVFTTSENQPITITAAQLLGNDIDVDSTNLAIAGTSQVAGGTLVSASNGTLIFTPDAGFNGVASFGYAITDGLLGSNFATVTVNVGAVNDTPTTTPVTLAPIAEDSGARLITQSQLLANATDQDGDALVATNLAIVTGTGALVNNGNGTWSYTPALNDDTAVSFSYTVSDGSLSVAGSATLDITPVNDAPVATADTLSATENQPVTYTAAQLLGNDSDVDGPALTIASVTPGTGGSVVLNANGTVTFTPTANFNGPATFGYTTTDGTATSNAATVTVNVGAVDDAPTTTPVTLAPIAEDSGVRLITQAQLLANASDPDGDSLVATNLSIATGAGALVSNGNGTWNYTPALNDDTAVSFSYTVSDGGLSVAGSATLDITPVNDAPVAVTDTLSATEDQAVTYTAAQLLGNDTDVDSTTLTVASVSAGTGGTVVRNANGTVTFTPTANFNGAANFSYTVSDGSATSGPAAVTVNVAPVNDAPTTTPVTLAPIAEDSGAHLITQAQLLTNATDLESNPLAASNLAIGSGGGTLVNNGNGTWSYTPAPNDSTAVSFSYTVSDGSLAAAGSATLDITPVNDAPVANNDSLGATRNQPVVYTAAQLLGNDTDVDNTTLSIASVTSGSGGTAVLNANGTVTFTPTTGTTGNASFSYRATDGTTTSNAATVTVAVAPPAGNQPPVVATPLPDRAYLRATPFLFAVPGSTFSDPDADTLALSATLADGSPLPDWLEFVPGVNWFVGIPGVEDMGALQVRLTARDRTGATVSDVFALDIKAASGDNVGTANGETLNGTSANNVIYGLAGNDTLNGAAGNDQLVGGTGNDRLDGGSGFDTLYGGTGDDTYVVDSALDRVVERAGEGSDTVQSSVSHALDANVENLVLTGSANIDGTGNALANVLTGNAGRNTLTGGGGDDRLEGNAGADTLDGGAGADTLVGGDDNDSILVDGNDLTGDIITGGAGNDTLVFTGNVNLGSAGFTMSGVETLDMRGFTLGVTGTTALNLSALALLNGGAINGDGAANNITGTQGADQINGGAGNDMLRGGAGSDTIRGGTGNDVIVGGVGNDQLYGNVTAAGDGNADTFVFNTALNASTNVDRIFGFEANATDRIALDPVIFAKVTSGATAGLDSGEFRASAGGNAADANDFILYDTATGNLFYDADGTGAGAKVLFANLGGLTGTLDHTDFTTLLPPGI</sequence>
<keyword evidence="2" id="KW-0964">Secreted</keyword>
<dbReference type="InterPro" id="IPR041690">
    <property type="entry name" value="Cadherin_5"/>
</dbReference>
<dbReference type="SMART" id="SM00736">
    <property type="entry name" value="CADG"/>
    <property type="match status" value="1"/>
</dbReference>
<dbReference type="InterPro" id="IPR001343">
    <property type="entry name" value="Hemolysn_Ca-bd"/>
</dbReference>
<keyword evidence="5" id="KW-1185">Reference proteome</keyword>
<dbReference type="InterPro" id="IPR018511">
    <property type="entry name" value="Hemolysin-typ_Ca-bd_CS"/>
</dbReference>
<dbReference type="Proteomes" id="UP001385892">
    <property type="component" value="Unassembled WGS sequence"/>
</dbReference>
<evidence type="ECO:0000259" key="3">
    <source>
        <dbReference type="SMART" id="SM00736"/>
    </source>
</evidence>
<dbReference type="InterPro" id="IPR011047">
    <property type="entry name" value="Quinoprotein_ADH-like_sf"/>
</dbReference>
<dbReference type="PANTHER" id="PTHR38340:SF1">
    <property type="entry name" value="S-LAYER PROTEIN"/>
    <property type="match status" value="1"/>
</dbReference>
<dbReference type="Gene3D" id="2.60.40.10">
    <property type="entry name" value="Immunoglobulins"/>
    <property type="match status" value="1"/>
</dbReference>
<dbReference type="Pfam" id="PF14252">
    <property type="entry name" value="DUF4347"/>
    <property type="match status" value="1"/>
</dbReference>
<comment type="caution">
    <text evidence="4">The sequence shown here is derived from an EMBL/GenBank/DDBJ whole genome shotgun (WGS) entry which is preliminary data.</text>
</comment>
<dbReference type="PROSITE" id="PS00330">
    <property type="entry name" value="HEMOLYSIN_CALCIUM"/>
    <property type="match status" value="8"/>
</dbReference>
<dbReference type="SUPFAM" id="SSF49313">
    <property type="entry name" value="Cadherin-like"/>
    <property type="match status" value="1"/>
</dbReference>
<organism evidence="4 5">
    <name type="scientific">Variovorax rhizosphaerae</name>
    <dbReference type="NCBI Taxonomy" id="1836200"/>
    <lineage>
        <taxon>Bacteria</taxon>
        <taxon>Pseudomonadati</taxon>
        <taxon>Pseudomonadota</taxon>
        <taxon>Betaproteobacteria</taxon>
        <taxon>Burkholderiales</taxon>
        <taxon>Comamonadaceae</taxon>
        <taxon>Variovorax</taxon>
    </lineage>
</organism>
<dbReference type="Gene3D" id="2.60.40.3440">
    <property type="match status" value="4"/>
</dbReference>
<dbReference type="SUPFAM" id="SSF51120">
    <property type="entry name" value="beta-Roll"/>
    <property type="match status" value="3"/>
</dbReference>
<dbReference type="InterPro" id="IPR011049">
    <property type="entry name" value="Serralysin-like_metalloprot_C"/>
</dbReference>
<dbReference type="InterPro" id="IPR006644">
    <property type="entry name" value="Cadg"/>
</dbReference>
<dbReference type="InterPro" id="IPR015919">
    <property type="entry name" value="Cadherin-like_sf"/>
</dbReference>
<dbReference type="NCBIfam" id="TIGR04534">
    <property type="entry name" value="ELWxxDGT_rpt"/>
    <property type="match status" value="1"/>
</dbReference>
<name>A0ABU8WN52_9BURK</name>
<reference evidence="4 5" key="1">
    <citation type="submission" date="2024-03" db="EMBL/GenBank/DDBJ databases">
        <title>Novel species of the genus Variovorax.</title>
        <authorList>
            <person name="Liu Q."/>
            <person name="Xin Y.-H."/>
        </authorList>
    </citation>
    <scope>NUCLEOTIDE SEQUENCE [LARGE SCALE GENOMIC DNA]</scope>
    <source>
        <strain evidence="4 5">KACC 18900</strain>
    </source>
</reference>
<dbReference type="SUPFAM" id="SSF82171">
    <property type="entry name" value="DPP6 N-terminal domain-like"/>
    <property type="match status" value="2"/>
</dbReference>
<dbReference type="RefSeq" id="WP_340343131.1">
    <property type="nucleotide sequence ID" value="NZ_JBBKZT010000006.1"/>
</dbReference>
<dbReference type="Pfam" id="PF05345">
    <property type="entry name" value="He_PIG"/>
    <property type="match status" value="1"/>
</dbReference>
<feature type="domain" description="Dystroglycan-type cadherin-like" evidence="3">
    <location>
        <begin position="2533"/>
        <end position="2632"/>
    </location>
</feature>
<dbReference type="InterPro" id="IPR050557">
    <property type="entry name" value="RTX_toxin/Mannuronan_C5-epim"/>
</dbReference>
<dbReference type="InterPro" id="IPR013783">
    <property type="entry name" value="Ig-like_fold"/>
</dbReference>
<dbReference type="Pfam" id="PF17892">
    <property type="entry name" value="Cadherin_5"/>
    <property type="match status" value="14"/>
</dbReference>
<accession>A0ABU8WN52</accession>